<dbReference type="PROSITE" id="PS51704">
    <property type="entry name" value="GP_PDE"/>
    <property type="match status" value="1"/>
</dbReference>
<dbReference type="PANTHER" id="PTHR43620:SF7">
    <property type="entry name" value="GLYCEROPHOSPHODIESTER PHOSPHODIESTERASE GDPD5-RELATED"/>
    <property type="match status" value="1"/>
</dbReference>
<dbReference type="GO" id="GO:0008889">
    <property type="term" value="F:glycerophosphodiester phosphodiesterase activity"/>
    <property type="evidence" value="ECO:0007669"/>
    <property type="project" value="UniProtKB-EC"/>
</dbReference>
<name>A0A8J3VU77_9ACTN</name>
<keyword evidence="5" id="KW-0378">Hydrolase</keyword>
<comment type="catalytic activity">
    <reaction evidence="6">
        <text>a sn-glycero-3-phosphodiester + H2O = an alcohol + sn-glycerol 3-phosphate + H(+)</text>
        <dbReference type="Rhea" id="RHEA:12969"/>
        <dbReference type="ChEBI" id="CHEBI:15377"/>
        <dbReference type="ChEBI" id="CHEBI:15378"/>
        <dbReference type="ChEBI" id="CHEBI:30879"/>
        <dbReference type="ChEBI" id="CHEBI:57597"/>
        <dbReference type="ChEBI" id="CHEBI:83408"/>
        <dbReference type="EC" id="3.1.4.46"/>
    </reaction>
</comment>
<dbReference type="InterPro" id="IPR017946">
    <property type="entry name" value="PLC-like_Pdiesterase_TIM-brl"/>
</dbReference>
<dbReference type="CDD" id="cd08602">
    <property type="entry name" value="GDPD_ScGlpQ1_like"/>
    <property type="match status" value="1"/>
</dbReference>
<dbReference type="AlphaFoldDB" id="A0A8J3VU77"/>
<evidence type="ECO:0000313" key="8">
    <source>
        <dbReference type="EMBL" id="GIH18729.1"/>
    </source>
</evidence>
<comment type="caution">
    <text evidence="8">The sequence shown here is derived from an EMBL/GenBank/DDBJ whole genome shotgun (WGS) entry which is preliminary data.</text>
</comment>
<feature type="domain" description="GP-PDE" evidence="7">
    <location>
        <begin position="17"/>
        <end position="324"/>
    </location>
</feature>
<keyword evidence="9" id="KW-1185">Reference proteome</keyword>
<dbReference type="GO" id="GO:0042597">
    <property type="term" value="C:periplasmic space"/>
    <property type="evidence" value="ECO:0007669"/>
    <property type="project" value="TreeGrafter"/>
</dbReference>
<evidence type="ECO:0000256" key="4">
    <source>
        <dbReference type="ARBA" id="ARBA00022798"/>
    </source>
</evidence>
<gene>
    <name evidence="8" type="primary">glpQ</name>
    <name evidence="8" type="ORF">Raf01_69010</name>
</gene>
<dbReference type="InterPro" id="IPR030395">
    <property type="entry name" value="GP_PDE_dom"/>
</dbReference>
<dbReference type="SUPFAM" id="SSF51695">
    <property type="entry name" value="PLC-like phosphodiesterases"/>
    <property type="match status" value="1"/>
</dbReference>
<evidence type="ECO:0000256" key="1">
    <source>
        <dbReference type="ARBA" id="ARBA00007277"/>
    </source>
</evidence>
<evidence type="ECO:0000256" key="6">
    <source>
        <dbReference type="ARBA" id="ARBA00047512"/>
    </source>
</evidence>
<dbReference type="EMBL" id="BONZ01000070">
    <property type="protein sequence ID" value="GIH18729.1"/>
    <property type="molecule type" value="Genomic_DNA"/>
</dbReference>
<dbReference type="PANTHER" id="PTHR43620">
    <property type="entry name" value="GLYCEROPHOSPHORYL DIESTER PHOSPHODIESTERASE"/>
    <property type="match status" value="1"/>
</dbReference>
<protein>
    <recommendedName>
        <fullName evidence="2">glycerophosphodiester phosphodiesterase</fullName>
        <ecNumber evidence="2">3.1.4.46</ecNumber>
    </recommendedName>
</protein>
<evidence type="ECO:0000313" key="9">
    <source>
        <dbReference type="Proteomes" id="UP000642748"/>
    </source>
</evidence>
<proteinExistence type="inferred from homology"/>
<evidence type="ECO:0000256" key="3">
    <source>
        <dbReference type="ARBA" id="ARBA00022729"/>
    </source>
</evidence>
<dbReference type="Proteomes" id="UP000642748">
    <property type="component" value="Unassembled WGS sequence"/>
</dbReference>
<organism evidence="8 9">
    <name type="scientific">Rugosimonospora africana</name>
    <dbReference type="NCBI Taxonomy" id="556532"/>
    <lineage>
        <taxon>Bacteria</taxon>
        <taxon>Bacillati</taxon>
        <taxon>Actinomycetota</taxon>
        <taxon>Actinomycetes</taxon>
        <taxon>Micromonosporales</taxon>
        <taxon>Micromonosporaceae</taxon>
        <taxon>Rugosimonospora</taxon>
    </lineage>
</organism>
<dbReference type="GO" id="GO:0006071">
    <property type="term" value="P:glycerol metabolic process"/>
    <property type="evidence" value="ECO:0007669"/>
    <property type="project" value="UniProtKB-KW"/>
</dbReference>
<dbReference type="Gene3D" id="3.20.20.190">
    <property type="entry name" value="Phosphatidylinositol (PI) phosphodiesterase"/>
    <property type="match status" value="1"/>
</dbReference>
<evidence type="ECO:0000259" key="7">
    <source>
        <dbReference type="PROSITE" id="PS51704"/>
    </source>
</evidence>
<comment type="similarity">
    <text evidence="1">Belongs to the glycerophosphoryl diester phosphodiesterase family.</text>
</comment>
<accession>A0A8J3VU77</accession>
<reference evidence="8" key="1">
    <citation type="submission" date="2021-01" db="EMBL/GenBank/DDBJ databases">
        <title>Whole genome shotgun sequence of Rugosimonospora africana NBRC 104875.</title>
        <authorList>
            <person name="Komaki H."/>
            <person name="Tamura T."/>
        </authorList>
    </citation>
    <scope>NUCLEOTIDE SEQUENCE</scope>
    <source>
        <strain evidence="8">NBRC 104875</strain>
    </source>
</reference>
<dbReference type="Pfam" id="PF03009">
    <property type="entry name" value="GDPD"/>
    <property type="match status" value="1"/>
</dbReference>
<dbReference type="GO" id="GO:0006629">
    <property type="term" value="P:lipid metabolic process"/>
    <property type="evidence" value="ECO:0007669"/>
    <property type="project" value="InterPro"/>
</dbReference>
<evidence type="ECO:0000256" key="2">
    <source>
        <dbReference type="ARBA" id="ARBA00012247"/>
    </source>
</evidence>
<keyword evidence="3" id="KW-0732">Signal</keyword>
<sequence>MLQLDATSRAPRAIGRPVIIGHRGASGYRPEHTLASYELAARMGADFMEPDLVSTRDGVLVARHEPEISGTTDVASRPEFADRRRTMSVDGRPTTGWFTHDFTLAELKTLRAIERVPQVRQHNTLYDGMFEVPTFDEILALRTRLSGELDREIGVYPETKHATYFRDLGLDLETPLVDSLRREGLDRVDAPVFVQSFEANNLRAMYADHGLRAPMIFLTTSSGAPFDDPRTYAEYLTPAGLHELAGFVAGIGPNKNQVIPCRADRTLGTPTSLVEDAHSAGLAVHPYTFRAENQFLPADYTVTEAPNAFGRAIDEQIAFLRAGVDGLFTDHSDIGVVARTRFLTAG</sequence>
<dbReference type="EC" id="3.1.4.46" evidence="2"/>
<keyword evidence="4" id="KW-0319">Glycerol metabolism</keyword>
<evidence type="ECO:0000256" key="5">
    <source>
        <dbReference type="ARBA" id="ARBA00022801"/>
    </source>
</evidence>